<dbReference type="RefSeq" id="WP_070087624.1">
    <property type="nucleotide sequence ID" value="NZ_CABMJS010000005.1"/>
</dbReference>
<dbReference type="OrthoDB" id="9768524at2"/>
<gene>
    <name evidence="2" type="ORF">K8V39_11440</name>
</gene>
<dbReference type="EMBL" id="DYXE01000089">
    <property type="protein sequence ID" value="HJH50857.1"/>
    <property type="molecule type" value="Genomic_DNA"/>
</dbReference>
<reference evidence="2" key="2">
    <citation type="submission" date="2021-09" db="EMBL/GenBank/DDBJ databases">
        <authorList>
            <person name="Gilroy R."/>
        </authorList>
    </citation>
    <scope>NUCLEOTIDE SEQUENCE</scope>
    <source>
        <strain evidence="2">USAMLcec4-12693</strain>
    </source>
</reference>
<dbReference type="PROSITE" id="PS51257">
    <property type="entry name" value="PROKAR_LIPOPROTEIN"/>
    <property type="match status" value="1"/>
</dbReference>
<evidence type="ECO:0000259" key="1">
    <source>
        <dbReference type="Pfam" id="PF14238"/>
    </source>
</evidence>
<comment type="caution">
    <text evidence="2">The sequence shown here is derived from an EMBL/GenBank/DDBJ whole genome shotgun (WGS) entry which is preliminary data.</text>
</comment>
<dbReference type="AlphaFoldDB" id="A0A9D2VZ58"/>
<feature type="domain" description="DUF4340" evidence="1">
    <location>
        <begin position="73"/>
        <end position="198"/>
    </location>
</feature>
<dbReference type="Proteomes" id="UP000813420">
    <property type="component" value="Unassembled WGS sequence"/>
</dbReference>
<organism evidence="2 3">
    <name type="scientific">Merdimonas faecis</name>
    <dbReference type="NCBI Taxonomy" id="1653435"/>
    <lineage>
        <taxon>Bacteria</taxon>
        <taxon>Bacillati</taxon>
        <taxon>Bacillota</taxon>
        <taxon>Clostridia</taxon>
        <taxon>Lachnospirales</taxon>
        <taxon>Lachnospiraceae</taxon>
        <taxon>Merdimonas</taxon>
    </lineage>
</organism>
<dbReference type="Pfam" id="PF14238">
    <property type="entry name" value="DUF4340"/>
    <property type="match status" value="2"/>
</dbReference>
<protein>
    <submittedName>
        <fullName evidence="2">DUF4340 domain-containing protein</fullName>
    </submittedName>
</protein>
<evidence type="ECO:0000313" key="3">
    <source>
        <dbReference type="Proteomes" id="UP000813420"/>
    </source>
</evidence>
<sequence length="303" mass="33307">MKQKRMMLMLGGVLVVLIGCYVGLKAWNDHQQEQAEADEEAAKIRLVDAEGLTAVSYTDGESTLGFTLEEDTWRYTEDQEIPMNQDVVGGFADTVASLNATRELENPDDISDYGLDSPSYTINYTTEDGEDGTIYIGNMTGEDYYAMVEGSDKVYTIPDDLPYSMDFDLSGYIQTDTVPSISSGNLKKVEVTENGTTTTYEDEDALGELAGGFGTLTLTSLADYHVTDETLADYGLDEASRVTATAEYEDVDTEEDKTFTVYLGSTDEDGNRYIMVDGSILVYTISSDVADNMIKVEETAEEE</sequence>
<name>A0A9D2VZ58_9FIRM</name>
<dbReference type="InterPro" id="IPR025641">
    <property type="entry name" value="DUF4340"/>
</dbReference>
<evidence type="ECO:0000313" key="2">
    <source>
        <dbReference type="EMBL" id="HJH50857.1"/>
    </source>
</evidence>
<reference evidence="2" key="1">
    <citation type="journal article" date="2021" name="PeerJ">
        <title>Extensive microbial diversity within the chicken gut microbiome revealed by metagenomics and culture.</title>
        <authorList>
            <person name="Gilroy R."/>
            <person name="Ravi A."/>
            <person name="Getino M."/>
            <person name="Pursley I."/>
            <person name="Horton D.L."/>
            <person name="Alikhan N.F."/>
            <person name="Baker D."/>
            <person name="Gharbi K."/>
            <person name="Hall N."/>
            <person name="Watson M."/>
            <person name="Adriaenssens E.M."/>
            <person name="Foster-Nyarko E."/>
            <person name="Jarju S."/>
            <person name="Secka A."/>
            <person name="Antonio M."/>
            <person name="Oren A."/>
            <person name="Chaudhuri R.R."/>
            <person name="La Ragione R."/>
            <person name="Hildebrand F."/>
            <person name="Pallen M.J."/>
        </authorList>
    </citation>
    <scope>NUCLEOTIDE SEQUENCE</scope>
    <source>
        <strain evidence="2">USAMLcec4-12693</strain>
    </source>
</reference>
<accession>A0A9D2VZ58</accession>
<proteinExistence type="predicted"/>
<feature type="domain" description="DUF4340" evidence="1">
    <location>
        <begin position="202"/>
        <end position="291"/>
    </location>
</feature>